<dbReference type="EMBL" id="JAKUYZ010000006">
    <property type="protein sequence ID" value="MCY7221147.1"/>
    <property type="molecule type" value="Genomic_DNA"/>
</dbReference>
<dbReference type="Proteomes" id="UP001208029">
    <property type="component" value="Unassembled WGS sequence"/>
</dbReference>
<sequence length="381" mass="44205">MIGLNFVYEKDELLYSLDVHVEVGEQFSLDYLDFDNQSFEDVIDYMEFLEFEQYYFVALEENVRLKRLVTYLSNKVTYPIGIIEWNDFEKLLPSEKITSLQKTLENHNVYKKLTELNTEVVLKNGYRAFRSAVYPNLTKGLLKHLLVDQLDEFLNDNKELLLHFAVNSAIYSDEQSNSSNIPTIIKSLADFKDEIFDEITTNKLKNTIDYFLNSGQVTLKNKVLDYGILMGMSKFNSLIFKGGQFYLDSAANILIGYSGETYQKLFNEASMKLNKQGTEILPEISYLFFMLIAISQQYSNMEFVTPYNNYYIPGVAPNTVPLGWIAFKNLNNCFAYNLQNGRLFKINQLVFEQLEYIIKEQLPENDTVTQGVMEVLKSYAK</sequence>
<reference evidence="1" key="2">
    <citation type="submission" date="2022-02" db="EMBL/GenBank/DDBJ databases">
        <authorList>
            <person name="Christensen J.J.E."/>
            <person name="Jensen C.S."/>
            <person name="Nielsen X.C."/>
            <person name="Dargis R."/>
        </authorList>
    </citation>
    <scope>NUCLEOTIDE SEQUENCE</scope>
    <source>
        <strain evidence="1">K13014465</strain>
    </source>
</reference>
<dbReference type="AlphaFoldDB" id="A0AAW5WLT2"/>
<gene>
    <name evidence="1" type="ORF">MK546_03455</name>
</gene>
<name>A0AAW5WLT2_STRCR</name>
<comment type="caution">
    <text evidence="1">The sequence shown here is derived from an EMBL/GenBank/DDBJ whole genome shotgun (WGS) entry which is preliminary data.</text>
</comment>
<evidence type="ECO:0000313" key="2">
    <source>
        <dbReference type="Proteomes" id="UP001208029"/>
    </source>
</evidence>
<reference evidence="1" key="1">
    <citation type="journal article" date="2022" name="Med Res Arch">
        <title>Genomic identification of streptococcal strains and relation to clinical characteristics. A substudy to The Partial Oral Treatment of Endocarditis (POET) Trial.</title>
        <authorList>
            <person name="Christensen J."/>
            <person name="Jensen C."/>
            <person name="Dargis R."/>
            <person name="Nielsen X."/>
            <person name="Pries- Heje M."/>
            <person name="Wiingaard C."/>
            <person name="Ihlemann N."/>
            <person name="Gill S."/>
            <person name="Bruun N."/>
            <person name="Elming H."/>
            <person name="Povlsen J."/>
            <person name="Madsen T."/>
            <person name="Jensen K."/>
            <person name="Fuursted K."/>
            <person name="Ostergaard L."/>
            <person name="Christiansen U."/>
            <person name="Rosenvinge F."/>
            <person name="Helweg-Larsen J."/>
            <person name="Fosbol E."/>
            <person name="Kober L."/>
            <person name="Torp-Pedersen C."/>
            <person name="Tonder N."/>
            <person name="Moser C."/>
            <person name="Iversen K."/>
            <person name="Bundgaard H."/>
        </authorList>
    </citation>
    <scope>NUCLEOTIDE SEQUENCE</scope>
    <source>
        <strain evidence="1">K13014465</strain>
    </source>
</reference>
<organism evidence="1 2">
    <name type="scientific">Streptococcus cristatus</name>
    <dbReference type="NCBI Taxonomy" id="45634"/>
    <lineage>
        <taxon>Bacteria</taxon>
        <taxon>Bacillati</taxon>
        <taxon>Bacillota</taxon>
        <taxon>Bacilli</taxon>
        <taxon>Lactobacillales</taxon>
        <taxon>Streptococcaceae</taxon>
        <taxon>Streptococcus</taxon>
    </lineage>
</organism>
<accession>A0AAW5WLT2</accession>
<protein>
    <submittedName>
        <fullName evidence="1">Uncharacterized protein</fullName>
    </submittedName>
</protein>
<dbReference type="RefSeq" id="WP_149556468.1">
    <property type="nucleotide sequence ID" value="NZ_JAKUYZ010000006.1"/>
</dbReference>
<evidence type="ECO:0000313" key="1">
    <source>
        <dbReference type="EMBL" id="MCY7221147.1"/>
    </source>
</evidence>
<proteinExistence type="predicted"/>